<evidence type="ECO:0000256" key="9">
    <source>
        <dbReference type="ARBA" id="ARBA00029447"/>
    </source>
</evidence>
<keyword evidence="3" id="KW-1003">Cell membrane</keyword>
<proteinExistence type="inferred from homology"/>
<dbReference type="CDD" id="cd18773">
    <property type="entry name" value="PDC1_HK_sensor"/>
    <property type="match status" value="1"/>
</dbReference>
<dbReference type="GO" id="GO:0004888">
    <property type="term" value="F:transmembrane signaling receptor activity"/>
    <property type="evidence" value="ECO:0007669"/>
    <property type="project" value="InterPro"/>
</dbReference>
<evidence type="ECO:0000256" key="3">
    <source>
        <dbReference type="ARBA" id="ARBA00022475"/>
    </source>
</evidence>
<dbReference type="GO" id="GO:0005886">
    <property type="term" value="C:plasma membrane"/>
    <property type="evidence" value="ECO:0007669"/>
    <property type="project" value="UniProtKB-SubCell"/>
</dbReference>
<evidence type="ECO:0000256" key="10">
    <source>
        <dbReference type="SAM" id="Phobius"/>
    </source>
</evidence>
<dbReference type="AlphaFoldDB" id="A0A289GI49"/>
<dbReference type="Gene3D" id="3.30.450.20">
    <property type="entry name" value="PAS domain"/>
    <property type="match status" value="2"/>
</dbReference>
<dbReference type="InterPro" id="IPR033479">
    <property type="entry name" value="dCache_1"/>
</dbReference>
<organism evidence="11 12">
    <name type="scientific">Vibrio anguillarum</name>
    <name type="common">Listonella anguillarum</name>
    <dbReference type="NCBI Taxonomy" id="55601"/>
    <lineage>
        <taxon>Bacteria</taxon>
        <taxon>Pseudomonadati</taxon>
        <taxon>Pseudomonadota</taxon>
        <taxon>Gammaproteobacteria</taxon>
        <taxon>Vibrionales</taxon>
        <taxon>Vibrionaceae</taxon>
        <taxon>Vibrio</taxon>
    </lineage>
</organism>
<dbReference type="Gene3D" id="1.10.287.950">
    <property type="entry name" value="Methyl-accepting chemotaxis protein"/>
    <property type="match status" value="1"/>
</dbReference>
<evidence type="ECO:0000256" key="5">
    <source>
        <dbReference type="ARBA" id="ARBA00022692"/>
    </source>
</evidence>
<feature type="transmembrane region" description="Helical" evidence="10">
    <location>
        <begin position="284"/>
        <end position="307"/>
    </location>
</feature>
<dbReference type="PRINTS" id="PR00260">
    <property type="entry name" value="CHEMTRNSDUCR"/>
</dbReference>
<evidence type="ECO:0000256" key="6">
    <source>
        <dbReference type="ARBA" id="ARBA00022989"/>
    </source>
</evidence>
<dbReference type="Proteomes" id="UP000256923">
    <property type="component" value="Chromosome 2"/>
</dbReference>
<dbReference type="SUPFAM" id="SSF103190">
    <property type="entry name" value="Sensory domain-like"/>
    <property type="match status" value="1"/>
</dbReference>
<evidence type="ECO:0000256" key="1">
    <source>
        <dbReference type="ARBA" id="ARBA00004533"/>
    </source>
</evidence>
<dbReference type="CDD" id="cd06225">
    <property type="entry name" value="HAMP"/>
    <property type="match status" value="1"/>
</dbReference>
<dbReference type="Pfam" id="PF02743">
    <property type="entry name" value="dCache_1"/>
    <property type="match status" value="1"/>
</dbReference>
<dbReference type="SUPFAM" id="SSF58104">
    <property type="entry name" value="Methyl-accepting chemotaxis protein (MCP) signaling domain"/>
    <property type="match status" value="1"/>
</dbReference>
<dbReference type="SMART" id="SM00283">
    <property type="entry name" value="MA"/>
    <property type="match status" value="1"/>
</dbReference>
<dbReference type="SMART" id="SM00304">
    <property type="entry name" value="HAMP"/>
    <property type="match status" value="1"/>
</dbReference>
<name>A0A289GI49_VIBAN</name>
<evidence type="ECO:0000313" key="11">
    <source>
        <dbReference type="EMBL" id="AZS27267.1"/>
    </source>
</evidence>
<dbReference type="InterPro" id="IPR003660">
    <property type="entry name" value="HAMP_dom"/>
</dbReference>
<comment type="similarity">
    <text evidence="9">Belongs to the methyl-accepting chemotaxis (MCP) protein family.</text>
</comment>
<keyword evidence="4" id="KW-0145">Chemotaxis</keyword>
<reference evidence="11 12" key="1">
    <citation type="submission" date="2018-12" db="EMBL/GenBank/DDBJ databases">
        <title>Characterization and Draft Genome of Vibrio anguillarum J360 Marine Pathogen Isolated from an Outbreak in Lumpfish (Cyclopterus lumpus).</title>
        <authorList>
            <person name="Vasquez J.I."/>
            <person name="Cao T."/>
            <person name="Chakraborty S."/>
            <person name="Gnanagobal H."/>
            <person name="Wescot J."/>
            <person name="Boyce D."/>
            <person name="Santander J."/>
        </authorList>
    </citation>
    <scope>NUCLEOTIDE SEQUENCE [LARGE SCALE GENOMIC DNA]</scope>
    <source>
        <strain evidence="11 12">J360</strain>
    </source>
</reference>
<dbReference type="InterPro" id="IPR029151">
    <property type="entry name" value="Sensor-like_sf"/>
</dbReference>
<dbReference type="RefSeq" id="WP_019283214.1">
    <property type="nucleotide sequence ID" value="NZ_CP023055.1"/>
</dbReference>
<keyword evidence="6 10" id="KW-1133">Transmembrane helix</keyword>
<keyword evidence="5 10" id="KW-0812">Transmembrane</keyword>
<feature type="transmembrane region" description="Helical" evidence="10">
    <location>
        <begin position="12"/>
        <end position="30"/>
    </location>
</feature>
<comment type="subcellular location">
    <subcellularLocation>
        <location evidence="1">Cell inner membrane</location>
    </subcellularLocation>
    <subcellularLocation>
        <location evidence="2">Cell membrane</location>
        <topology evidence="2">Multi-pass membrane protein</topology>
    </subcellularLocation>
</comment>
<protein>
    <submittedName>
        <fullName evidence="11">Methyl-accepting chemotaxis protein</fullName>
    </submittedName>
</protein>
<dbReference type="InterPro" id="IPR004090">
    <property type="entry name" value="Chemotax_Me-accpt_rcpt"/>
</dbReference>
<evidence type="ECO:0000256" key="2">
    <source>
        <dbReference type="ARBA" id="ARBA00004651"/>
    </source>
</evidence>
<keyword evidence="8" id="KW-0807">Transducer</keyword>
<dbReference type="PANTHER" id="PTHR32089">
    <property type="entry name" value="METHYL-ACCEPTING CHEMOTAXIS PROTEIN MCPB"/>
    <property type="match status" value="1"/>
</dbReference>
<evidence type="ECO:0000256" key="7">
    <source>
        <dbReference type="ARBA" id="ARBA00023136"/>
    </source>
</evidence>
<accession>A0A289GI49</accession>
<evidence type="ECO:0000256" key="4">
    <source>
        <dbReference type="ARBA" id="ARBA00022500"/>
    </source>
</evidence>
<dbReference type="InterPro" id="IPR004089">
    <property type="entry name" value="MCPsignal_dom"/>
</dbReference>
<evidence type="ECO:0000256" key="8">
    <source>
        <dbReference type="ARBA" id="ARBA00023224"/>
    </source>
</evidence>
<dbReference type="CDD" id="cd11386">
    <property type="entry name" value="MCP_signal"/>
    <property type="match status" value="1"/>
</dbReference>
<dbReference type="FunFam" id="1.10.287.950:FF:000001">
    <property type="entry name" value="Methyl-accepting chemotaxis sensory transducer"/>
    <property type="match status" value="1"/>
</dbReference>
<dbReference type="PROSITE" id="PS50111">
    <property type="entry name" value="CHEMOTAXIS_TRANSDUC_2"/>
    <property type="match status" value="1"/>
</dbReference>
<dbReference type="Pfam" id="PF00672">
    <property type="entry name" value="HAMP"/>
    <property type="match status" value="1"/>
</dbReference>
<gene>
    <name evidence="11" type="ORF">DYL72_20540</name>
</gene>
<dbReference type="PROSITE" id="PS50885">
    <property type="entry name" value="HAMP"/>
    <property type="match status" value="1"/>
</dbReference>
<dbReference type="Pfam" id="PF00015">
    <property type="entry name" value="MCPsignal"/>
    <property type="match status" value="1"/>
</dbReference>
<keyword evidence="7 10" id="KW-0472">Membrane</keyword>
<dbReference type="GO" id="GO:0006935">
    <property type="term" value="P:chemotaxis"/>
    <property type="evidence" value="ECO:0007669"/>
    <property type="project" value="UniProtKB-KW"/>
</dbReference>
<evidence type="ECO:0000313" key="12">
    <source>
        <dbReference type="Proteomes" id="UP000256923"/>
    </source>
</evidence>
<dbReference type="GO" id="GO:0007165">
    <property type="term" value="P:signal transduction"/>
    <property type="evidence" value="ECO:0007669"/>
    <property type="project" value="UniProtKB-KW"/>
</dbReference>
<dbReference type="EMBL" id="CP034673">
    <property type="protein sequence ID" value="AZS27267.1"/>
    <property type="molecule type" value="Genomic_DNA"/>
</dbReference>
<sequence length="636" mass="69832">MTLGFKSRIYVSVALLVAISLIVLGTINMLSLKEKMITSLTTETQNKLNYHVSELESWVKTRYQAVVKGSQHFRSALSDQENVNLVRLLAESAQISNVIMAYDDGRAYMSFDKDNGVVTGQQNFTSRDWYQQAKTSRTAQVTEIYEDKITGKQVISVVMPVYQQSRFIGVLLGDIQLDEVIVQVSNMRFAGGAATLTDKNAVFFASDDPSDIGRTPSQVSPNFLEMEKLFSQQDAGHLSFPYLGIEFDGYFKRVNLTDNMYWTMMVFVDKGTALANVYEAQSSAIYTGVTLLIISVAAIFVILNYIYKPLLRLKKAVLDLSKGSGDLTRRLEVNGDDDLAQISQGFNLFSENLQKMMLQISDASQNISSNIEQLGQTAKENERMLLSHSSETEQVVTAITEMSESARTVAESVTQSNHITDSASKEAKQSIIIVNNAVETVSSLVSDVEQMSERIANMNKDAIKISEVLTVICAISEQTNLLALNAAIEAARAGEQGRGFAVVADEVRALAARTQNSTTEISDMLAKLLEGTDSVVAAMDKTKNQCQTTADKTSEVSGSLNIMSTSVSEIDDLSTQIAAATEQQSTVAEELSRNMLAIRDIVESLVVSGRQTVSATESLSYSNHELDRLVSNFKLK</sequence>
<dbReference type="PANTHER" id="PTHR32089:SF55">
    <property type="entry name" value="METHYL ACCEPTING SENSORY TRANSDUCER WITH CACHE_2 SMALL MOLECULE BINDING DOMAIN"/>
    <property type="match status" value="1"/>
</dbReference>